<evidence type="ECO:0000313" key="5">
    <source>
        <dbReference type="Proteomes" id="UP000316304"/>
    </source>
</evidence>
<protein>
    <submittedName>
        <fullName evidence="4">Acetyl esterase Axe7A</fullName>
        <ecNumber evidence="4">3.1.1.-</ecNumber>
    </submittedName>
</protein>
<evidence type="ECO:0000256" key="2">
    <source>
        <dbReference type="SAM" id="SignalP"/>
    </source>
</evidence>
<organism evidence="4 5">
    <name type="scientific">Novipirellula galeiformis</name>
    <dbReference type="NCBI Taxonomy" id="2528004"/>
    <lineage>
        <taxon>Bacteria</taxon>
        <taxon>Pseudomonadati</taxon>
        <taxon>Planctomycetota</taxon>
        <taxon>Planctomycetia</taxon>
        <taxon>Pirellulales</taxon>
        <taxon>Pirellulaceae</taxon>
        <taxon>Novipirellula</taxon>
    </lineage>
</organism>
<feature type="chain" id="PRO_5022894998" evidence="2">
    <location>
        <begin position="30"/>
        <end position="454"/>
    </location>
</feature>
<evidence type="ECO:0000256" key="1">
    <source>
        <dbReference type="PIRSR" id="PIRSR639069-1"/>
    </source>
</evidence>
<proteinExistence type="predicted"/>
<dbReference type="InterPro" id="IPR008391">
    <property type="entry name" value="AXE1_dom"/>
</dbReference>
<name>A0A5C6C4B6_9BACT</name>
<dbReference type="GO" id="GO:0005976">
    <property type="term" value="P:polysaccharide metabolic process"/>
    <property type="evidence" value="ECO:0007669"/>
    <property type="project" value="TreeGrafter"/>
</dbReference>
<feature type="active site" description="Nucleophile" evidence="1">
    <location>
        <position position="308"/>
    </location>
</feature>
<feature type="active site" description="Charge relay system" evidence="1">
    <location>
        <position position="421"/>
    </location>
</feature>
<sequence precursor="true">MRCLPLRYSRYLLLIACVHASMMYGVLQAADSLVLSVDTDHEDSLYKVGEEATFLVTLKNGKQAVEEGKVSYVIDDFLKSGKTGGFPAGELALGSEPARIVVKADRPGFLRCQVTYTPSEGKPIKAAVGAGFSVTEIEPSMPVPDDFDAYWAEQKRQLAEVPADATLTPVDQANDSIASYDVQVPCLGGAPVSGYFCKPKQAKPKSLPAILWVHGAGVRSSGLGTAVKGAAAGMLSMDMNAHGIPNGKPAAYYAELSAGPLRSYRNAGNESRDTVYFRGMFLRLVRGIDFLTSQPEWNGRDVVVIGHSQGGGQALAAGGLDDRVTLIASGVPAICDHSGEVVGRVNGWPKLVPRGADGKPEPKPLQASRYVDAVNFASRCRAEAIMSVGFIDGTCPPSSCYAAYNALLGEKQMINEPKMGHAAPSHIHKAFFDRVLEHVTLQPADAAQPAAAAN</sequence>
<feature type="active site" description="Charge relay system" evidence="1">
    <location>
        <position position="392"/>
    </location>
</feature>
<feature type="domain" description="Acetyl xylan esterase" evidence="3">
    <location>
        <begin position="137"/>
        <end position="422"/>
    </location>
</feature>
<accession>A0A5C6C4B6</accession>
<dbReference type="SUPFAM" id="SSF53474">
    <property type="entry name" value="alpha/beta-Hydrolases"/>
    <property type="match status" value="1"/>
</dbReference>
<dbReference type="Pfam" id="PF05448">
    <property type="entry name" value="AXE1"/>
    <property type="match status" value="1"/>
</dbReference>
<dbReference type="GO" id="GO:0052689">
    <property type="term" value="F:carboxylic ester hydrolase activity"/>
    <property type="evidence" value="ECO:0007669"/>
    <property type="project" value="TreeGrafter"/>
</dbReference>
<dbReference type="Proteomes" id="UP000316304">
    <property type="component" value="Unassembled WGS sequence"/>
</dbReference>
<keyword evidence="2" id="KW-0732">Signal</keyword>
<dbReference type="EC" id="3.1.1.-" evidence="4"/>
<keyword evidence="4" id="KW-0378">Hydrolase</keyword>
<evidence type="ECO:0000259" key="3">
    <source>
        <dbReference type="Pfam" id="PF05448"/>
    </source>
</evidence>
<dbReference type="AlphaFoldDB" id="A0A5C6C4B6"/>
<dbReference type="PANTHER" id="PTHR40111:SF1">
    <property type="entry name" value="CEPHALOSPORIN-C DEACETYLASE"/>
    <property type="match status" value="1"/>
</dbReference>
<dbReference type="EMBL" id="SJPT01000010">
    <property type="protein sequence ID" value="TWU17639.1"/>
    <property type="molecule type" value="Genomic_DNA"/>
</dbReference>
<feature type="signal peptide" evidence="2">
    <location>
        <begin position="1"/>
        <end position="29"/>
    </location>
</feature>
<dbReference type="RefSeq" id="WP_146596846.1">
    <property type="nucleotide sequence ID" value="NZ_SJPT01000010.1"/>
</dbReference>
<dbReference type="OrthoDB" id="9770528at2"/>
<reference evidence="4 5" key="1">
    <citation type="submission" date="2019-02" db="EMBL/GenBank/DDBJ databases">
        <title>Deep-cultivation of Planctomycetes and their phenomic and genomic characterization uncovers novel biology.</title>
        <authorList>
            <person name="Wiegand S."/>
            <person name="Jogler M."/>
            <person name="Boedeker C."/>
            <person name="Pinto D."/>
            <person name="Vollmers J."/>
            <person name="Rivas-Marin E."/>
            <person name="Kohn T."/>
            <person name="Peeters S.H."/>
            <person name="Heuer A."/>
            <person name="Rast P."/>
            <person name="Oberbeckmann S."/>
            <person name="Bunk B."/>
            <person name="Jeske O."/>
            <person name="Meyerdierks A."/>
            <person name="Storesund J.E."/>
            <person name="Kallscheuer N."/>
            <person name="Luecker S."/>
            <person name="Lage O.M."/>
            <person name="Pohl T."/>
            <person name="Merkel B.J."/>
            <person name="Hornburger P."/>
            <person name="Mueller R.-W."/>
            <person name="Bruemmer F."/>
            <person name="Labrenz M."/>
            <person name="Spormann A.M."/>
            <person name="Op Den Camp H."/>
            <person name="Overmann J."/>
            <person name="Amann R."/>
            <person name="Jetten M.S.M."/>
            <person name="Mascher T."/>
            <person name="Medema M.H."/>
            <person name="Devos D.P."/>
            <person name="Kaster A.-K."/>
            <person name="Ovreas L."/>
            <person name="Rohde M."/>
            <person name="Galperin M.Y."/>
            <person name="Jogler C."/>
        </authorList>
    </citation>
    <scope>NUCLEOTIDE SEQUENCE [LARGE SCALE GENOMIC DNA]</scope>
    <source>
        <strain evidence="4 5">Pla52o</strain>
    </source>
</reference>
<dbReference type="InterPro" id="IPR029058">
    <property type="entry name" value="AB_hydrolase_fold"/>
</dbReference>
<gene>
    <name evidence="4" type="primary">axe7A</name>
    <name evidence="4" type="ORF">Pla52o_48540</name>
</gene>
<dbReference type="InterPro" id="IPR039069">
    <property type="entry name" value="CE7"/>
</dbReference>
<dbReference type="Gene3D" id="3.40.50.1820">
    <property type="entry name" value="alpha/beta hydrolase"/>
    <property type="match status" value="1"/>
</dbReference>
<evidence type="ECO:0000313" key="4">
    <source>
        <dbReference type="EMBL" id="TWU17639.1"/>
    </source>
</evidence>
<keyword evidence="5" id="KW-1185">Reference proteome</keyword>
<comment type="caution">
    <text evidence="4">The sequence shown here is derived from an EMBL/GenBank/DDBJ whole genome shotgun (WGS) entry which is preliminary data.</text>
</comment>
<dbReference type="PANTHER" id="PTHR40111">
    <property type="entry name" value="CEPHALOSPORIN-C DEACETYLASE"/>
    <property type="match status" value="1"/>
</dbReference>